<keyword evidence="3" id="KW-1185">Reference proteome</keyword>
<organism evidence="2 3">
    <name type="scientific">Nostoc cf. commune SO-36</name>
    <dbReference type="NCBI Taxonomy" id="449208"/>
    <lineage>
        <taxon>Bacteria</taxon>
        <taxon>Bacillati</taxon>
        <taxon>Cyanobacteriota</taxon>
        <taxon>Cyanophyceae</taxon>
        <taxon>Nostocales</taxon>
        <taxon>Nostocaceae</taxon>
        <taxon>Nostoc</taxon>
    </lineage>
</organism>
<proteinExistence type="predicted"/>
<dbReference type="InterPro" id="IPR015890">
    <property type="entry name" value="Chorismate_C"/>
</dbReference>
<dbReference type="InterPro" id="IPR005801">
    <property type="entry name" value="ADC_synthase"/>
</dbReference>
<dbReference type="Gene3D" id="3.60.120.10">
    <property type="entry name" value="Anthranilate synthase"/>
    <property type="match status" value="1"/>
</dbReference>
<feature type="domain" description="Chorismate-utilising enzyme C-terminal" evidence="1">
    <location>
        <begin position="10"/>
        <end position="135"/>
    </location>
</feature>
<dbReference type="Pfam" id="PF00425">
    <property type="entry name" value="Chorismate_bind"/>
    <property type="match status" value="1"/>
</dbReference>
<reference evidence="2" key="1">
    <citation type="submission" date="2022-04" db="EMBL/GenBank/DDBJ databases">
        <title>Complete genome sequence of a cyanobacterium, Nostoc sp. SO-36, isolated in Antarctica.</title>
        <authorList>
            <person name="Kanesaki Y."/>
            <person name="Effendi D."/>
            <person name="Sakamoto T."/>
            <person name="Ohtani S."/>
            <person name="Awai K."/>
        </authorList>
    </citation>
    <scope>NUCLEOTIDE SEQUENCE</scope>
    <source>
        <strain evidence="2">SO-36</strain>
    </source>
</reference>
<evidence type="ECO:0000313" key="3">
    <source>
        <dbReference type="Proteomes" id="UP001055453"/>
    </source>
</evidence>
<sequence length="144" mass="15703">MLDFITQRLCQLGLLPQILAPRLRQLSNIQHLWTPISAMVPANIHPLKIVGQLHPTPAVAGAARDVACAEIRRYESFERGLYAAPLGWIDSHGNCEFIVGIRSALIDGDRARLYAGAGIVAGSDPDKEFAEVQLKLQALLKALV</sequence>
<dbReference type="EMBL" id="AP025732">
    <property type="protein sequence ID" value="BDI17126.1"/>
    <property type="molecule type" value="Genomic_DNA"/>
</dbReference>
<dbReference type="Proteomes" id="UP001055453">
    <property type="component" value="Chromosome"/>
</dbReference>
<dbReference type="SUPFAM" id="SSF56322">
    <property type="entry name" value="ADC synthase"/>
    <property type="match status" value="1"/>
</dbReference>
<name>A0ABM7Z2B6_NOSCO</name>
<gene>
    <name evidence="2" type="ORF">ANSO36C_29280</name>
</gene>
<accession>A0ABM7Z2B6</accession>
<protein>
    <recommendedName>
        <fullName evidence="1">Chorismate-utilising enzyme C-terminal domain-containing protein</fullName>
    </recommendedName>
</protein>
<evidence type="ECO:0000313" key="2">
    <source>
        <dbReference type="EMBL" id="BDI17126.1"/>
    </source>
</evidence>
<evidence type="ECO:0000259" key="1">
    <source>
        <dbReference type="Pfam" id="PF00425"/>
    </source>
</evidence>
<dbReference type="PANTHER" id="PTHR42839:SF2">
    <property type="entry name" value="ISOCHORISMATE SYNTHASE ENTC"/>
    <property type="match status" value="1"/>
</dbReference>
<dbReference type="PANTHER" id="PTHR42839">
    <property type="entry name" value="ISOCHORISMATE SYNTHASE ENTC"/>
    <property type="match status" value="1"/>
</dbReference>